<protein>
    <recommendedName>
        <fullName evidence="2">TadE-like domain-containing protein</fullName>
    </recommendedName>
</protein>
<organism evidence="3 4">
    <name type="scientific">Johnsonella ignava ATCC 51276</name>
    <dbReference type="NCBI Taxonomy" id="679200"/>
    <lineage>
        <taxon>Bacteria</taxon>
        <taxon>Bacillati</taxon>
        <taxon>Bacillota</taxon>
        <taxon>Clostridia</taxon>
        <taxon>Lachnospirales</taxon>
        <taxon>Lachnospiraceae</taxon>
        <taxon>Johnsonella</taxon>
    </lineage>
</organism>
<gene>
    <name evidence="3" type="ORF">HMPREF9333_01316</name>
</gene>
<dbReference type="STRING" id="679200.HMPREF9333_01316"/>
<dbReference type="AlphaFoldDB" id="G5GIC6"/>
<keyword evidence="1" id="KW-1133">Transmembrane helix</keyword>
<dbReference type="eggNOG" id="COG4961">
    <property type="taxonomic scope" value="Bacteria"/>
</dbReference>
<name>G5GIC6_9FIRM</name>
<dbReference type="InterPro" id="IPR012495">
    <property type="entry name" value="TadE-like_dom"/>
</dbReference>
<feature type="transmembrane region" description="Helical" evidence="1">
    <location>
        <begin position="20"/>
        <end position="40"/>
    </location>
</feature>
<feature type="domain" description="TadE-like" evidence="2">
    <location>
        <begin position="12"/>
        <end position="47"/>
    </location>
</feature>
<dbReference type="RefSeq" id="WP_005540883.1">
    <property type="nucleotide sequence ID" value="NZ_JH378832.1"/>
</dbReference>
<dbReference type="Pfam" id="PF07811">
    <property type="entry name" value="TadE"/>
    <property type="match status" value="1"/>
</dbReference>
<dbReference type="HOGENOM" id="CLU_125007_0_0_9"/>
<proteinExistence type="predicted"/>
<accession>G5GIC6</accession>
<evidence type="ECO:0000313" key="4">
    <source>
        <dbReference type="Proteomes" id="UP000003011"/>
    </source>
</evidence>
<reference evidence="3 4" key="1">
    <citation type="submission" date="2011-08" db="EMBL/GenBank/DDBJ databases">
        <title>The Genome Sequence of Johnsonella ignava ATCC 51276.</title>
        <authorList>
            <consortium name="The Broad Institute Genome Sequencing Platform"/>
            <person name="Earl A."/>
            <person name="Ward D."/>
            <person name="Feldgarden M."/>
            <person name="Gevers D."/>
            <person name="Izard J."/>
            <person name="Blanton J.M."/>
            <person name="Baranova O.V."/>
            <person name="Dewhirst F.E."/>
            <person name="Young S.K."/>
            <person name="Zeng Q."/>
            <person name="Gargeya S."/>
            <person name="Fitzgerald M."/>
            <person name="Haas B."/>
            <person name="Abouelleil A."/>
            <person name="Alvarado L."/>
            <person name="Arachchi H.M."/>
            <person name="Berlin A."/>
            <person name="Brown A."/>
            <person name="Chapman S.B."/>
            <person name="Chen Z."/>
            <person name="Dunbar C."/>
            <person name="Freedman E."/>
            <person name="Gearin G."/>
            <person name="Gellesch M."/>
            <person name="Goldberg J."/>
            <person name="Griggs A."/>
            <person name="Gujja S."/>
            <person name="Heiman D."/>
            <person name="Howarth C."/>
            <person name="Larson L."/>
            <person name="Lui A."/>
            <person name="MacDonald P.J.P."/>
            <person name="Montmayeur A."/>
            <person name="Murphy C."/>
            <person name="Neiman D."/>
            <person name="Pearson M."/>
            <person name="Priest M."/>
            <person name="Roberts A."/>
            <person name="Saif S."/>
            <person name="Shea T."/>
            <person name="Shenoy N."/>
            <person name="Sisk P."/>
            <person name="Stolte C."/>
            <person name="Sykes S."/>
            <person name="Wortman J."/>
            <person name="Nusbaum C."/>
            <person name="Birren B."/>
        </authorList>
    </citation>
    <scope>NUCLEOTIDE SEQUENCE [LARGE SCALE GENOMIC DNA]</scope>
    <source>
        <strain evidence="3 4">ATCC 51276</strain>
    </source>
</reference>
<dbReference type="EMBL" id="ACZL01000021">
    <property type="protein sequence ID" value="EHI55601.1"/>
    <property type="molecule type" value="Genomic_DNA"/>
</dbReference>
<keyword evidence="1" id="KW-0812">Transmembrane</keyword>
<dbReference type="Proteomes" id="UP000003011">
    <property type="component" value="Unassembled WGS sequence"/>
</dbReference>
<sequence>MDIKKLIKKEKGQGIVEFALVFPIFLAIMLAIIDFSWVAYQSSVFNQGYAHASWEIGEKDLVNSSQLVDNMVYMQQGVDRKVYSGLVVENAIKNSIKQSSLWGFKPSNLIVTNAVVEAENKETSFDVPSYKAQEYTTARKDTRYMKIRADIEYRVVPLTFFGKTFFGDTLTIRKSLNSERTVAELQRTE</sequence>
<keyword evidence="4" id="KW-1185">Reference proteome</keyword>
<keyword evidence="1" id="KW-0472">Membrane</keyword>
<evidence type="ECO:0000259" key="2">
    <source>
        <dbReference type="Pfam" id="PF07811"/>
    </source>
</evidence>
<comment type="caution">
    <text evidence="3">The sequence shown here is derived from an EMBL/GenBank/DDBJ whole genome shotgun (WGS) entry which is preliminary data.</text>
</comment>
<evidence type="ECO:0000256" key="1">
    <source>
        <dbReference type="SAM" id="Phobius"/>
    </source>
</evidence>
<evidence type="ECO:0000313" key="3">
    <source>
        <dbReference type="EMBL" id="EHI55601.1"/>
    </source>
</evidence>
<dbReference type="OrthoDB" id="1646047at2"/>